<comment type="caution">
    <text evidence="2">The sequence shown here is derived from an EMBL/GenBank/DDBJ whole genome shotgun (WGS) entry which is preliminary data.</text>
</comment>
<sequence length="160" mass="17734">MATWLSGEFCTPKRLTGIHYPQCRMAMVNDPSPLVSNCSSVCFLAKNLCLVRHGNTLYAGHFVAYQLQIESGVEGAIANEWIPSSDRYVDLIPFTSVQECQVQNCLAEAGGGSNPSTRLFPFIPTIGLYSFSLMQRTPPHPLNPRLMGKDELPEKETKLK</sequence>
<accession>W6U6T2</accession>
<dbReference type="Proteomes" id="UP000019149">
    <property type="component" value="Unassembled WGS sequence"/>
</dbReference>
<name>W6U6T2_ECHGR</name>
<dbReference type="CTD" id="36346805"/>
<feature type="compositionally biased region" description="Basic and acidic residues" evidence="1">
    <location>
        <begin position="147"/>
        <end position="160"/>
    </location>
</feature>
<dbReference type="OrthoDB" id="2248014at2759"/>
<evidence type="ECO:0000313" key="2">
    <source>
        <dbReference type="EMBL" id="EUB54052.1"/>
    </source>
</evidence>
<keyword evidence="3" id="KW-1185">Reference proteome</keyword>
<dbReference type="EMBL" id="APAU02000375">
    <property type="protein sequence ID" value="EUB54052.1"/>
    <property type="molecule type" value="Genomic_DNA"/>
</dbReference>
<organism evidence="2 3">
    <name type="scientific">Echinococcus granulosus</name>
    <name type="common">Hydatid tapeworm</name>
    <dbReference type="NCBI Taxonomy" id="6210"/>
    <lineage>
        <taxon>Eukaryota</taxon>
        <taxon>Metazoa</taxon>
        <taxon>Spiralia</taxon>
        <taxon>Lophotrochozoa</taxon>
        <taxon>Platyhelminthes</taxon>
        <taxon>Cestoda</taxon>
        <taxon>Eucestoda</taxon>
        <taxon>Cyclophyllidea</taxon>
        <taxon>Taeniidae</taxon>
        <taxon>Echinococcus</taxon>
        <taxon>Echinococcus granulosus group</taxon>
    </lineage>
</organism>
<dbReference type="GeneID" id="36346805"/>
<evidence type="ECO:0000256" key="1">
    <source>
        <dbReference type="SAM" id="MobiDB-lite"/>
    </source>
</evidence>
<gene>
    <name evidence="2" type="ORF">EGR_11090</name>
</gene>
<dbReference type="AlphaFoldDB" id="W6U6T2"/>
<evidence type="ECO:0000313" key="3">
    <source>
        <dbReference type="Proteomes" id="UP000019149"/>
    </source>
</evidence>
<protein>
    <submittedName>
        <fullName evidence="2">Uncharacterized protein</fullName>
    </submittedName>
</protein>
<dbReference type="RefSeq" id="XP_024345248.1">
    <property type="nucleotide sequence ID" value="XM_024500339.1"/>
</dbReference>
<reference evidence="2 3" key="1">
    <citation type="journal article" date="2013" name="Nat. Genet.">
        <title>The genome of the hydatid tapeworm Echinococcus granulosus.</title>
        <authorList>
            <person name="Zheng H."/>
            <person name="Zhang W."/>
            <person name="Zhang L."/>
            <person name="Zhang Z."/>
            <person name="Li J."/>
            <person name="Lu G."/>
            <person name="Zhu Y."/>
            <person name="Wang Y."/>
            <person name="Huang Y."/>
            <person name="Liu J."/>
            <person name="Kang H."/>
            <person name="Chen J."/>
            <person name="Wang L."/>
            <person name="Chen A."/>
            <person name="Yu S."/>
            <person name="Gao Z."/>
            <person name="Jin L."/>
            <person name="Gu W."/>
            <person name="Wang Z."/>
            <person name="Zhao L."/>
            <person name="Shi B."/>
            <person name="Wen H."/>
            <person name="Lin R."/>
            <person name="Jones M.K."/>
            <person name="Brejova B."/>
            <person name="Vinar T."/>
            <person name="Zhao G."/>
            <person name="McManus D.P."/>
            <person name="Chen Z."/>
            <person name="Zhou Y."/>
            <person name="Wang S."/>
        </authorList>
    </citation>
    <scope>NUCLEOTIDE SEQUENCE [LARGE SCALE GENOMIC DNA]</scope>
</reference>
<dbReference type="STRING" id="6210.W6U6T2"/>
<feature type="region of interest" description="Disordered" evidence="1">
    <location>
        <begin position="140"/>
        <end position="160"/>
    </location>
</feature>
<proteinExistence type="predicted"/>
<dbReference type="KEGG" id="egl:EGR_11090"/>